<dbReference type="PROSITE" id="PS50084">
    <property type="entry name" value="KH_TYPE_1"/>
    <property type="match status" value="3"/>
</dbReference>
<proteinExistence type="predicted"/>
<keyword evidence="2" id="KW-0694">RNA-binding</keyword>
<evidence type="ECO:0000259" key="4">
    <source>
        <dbReference type="SMART" id="SM00322"/>
    </source>
</evidence>
<feature type="domain" description="K Homology" evidence="4">
    <location>
        <begin position="335"/>
        <end position="408"/>
    </location>
</feature>
<dbReference type="GO" id="GO:0010468">
    <property type="term" value="P:regulation of gene expression"/>
    <property type="evidence" value="ECO:0007669"/>
    <property type="project" value="UniProtKB-ARBA"/>
</dbReference>
<dbReference type="CDD" id="cd02396">
    <property type="entry name" value="KH-I_PCBP_rpt2"/>
    <property type="match status" value="1"/>
</dbReference>
<organism evidence="5 6">
    <name type="scientific">Drosophila suzukii</name>
    <name type="common">Spotted-wing drosophila fruit fly</name>
    <dbReference type="NCBI Taxonomy" id="28584"/>
    <lineage>
        <taxon>Eukaryota</taxon>
        <taxon>Metazoa</taxon>
        <taxon>Ecdysozoa</taxon>
        <taxon>Arthropoda</taxon>
        <taxon>Hexapoda</taxon>
        <taxon>Insecta</taxon>
        <taxon>Pterygota</taxon>
        <taxon>Neoptera</taxon>
        <taxon>Endopterygota</taxon>
        <taxon>Diptera</taxon>
        <taxon>Brachycera</taxon>
        <taxon>Muscomorpha</taxon>
        <taxon>Ephydroidea</taxon>
        <taxon>Drosophilidae</taxon>
        <taxon>Drosophila</taxon>
        <taxon>Sophophora</taxon>
    </lineage>
</organism>
<gene>
    <name evidence="6 7" type="primary">mub</name>
</gene>
<dbReference type="InterPro" id="IPR036612">
    <property type="entry name" value="KH_dom_type_1_sf"/>
</dbReference>
<dbReference type="FunFam" id="3.30.1370.10:FF:000003">
    <property type="entry name" value="poly(RC)-binding protein 2 isoform X1"/>
    <property type="match status" value="1"/>
</dbReference>
<dbReference type="SUPFAM" id="SSF54791">
    <property type="entry name" value="Eukaryotic type KH-domain (KH-domain type I)"/>
    <property type="match status" value="3"/>
</dbReference>
<protein>
    <submittedName>
        <fullName evidence="6">Poly(RC)-binding protein 2 isoform X1</fullName>
    </submittedName>
    <submittedName>
        <fullName evidence="7">Poly(RC)-binding protein 3 isoform X1</fullName>
    </submittedName>
</protein>
<dbReference type="RefSeq" id="XP_070852387.1">
    <property type="nucleotide sequence ID" value="XM_070996286.1"/>
</dbReference>
<reference evidence="6" key="1">
    <citation type="submission" date="2025-04" db="UniProtKB">
        <authorList>
            <consortium name="RefSeq"/>
        </authorList>
    </citation>
    <scope>IDENTIFICATION</scope>
    <source>
        <strain evidence="6">WT10</strain>
        <tissue evidence="6">Whole body</tissue>
    </source>
</reference>
<dbReference type="CDD" id="cd22439">
    <property type="entry name" value="KH-I_PCBP_rpt3"/>
    <property type="match status" value="1"/>
</dbReference>
<dbReference type="PANTHER" id="PTHR10288">
    <property type="entry name" value="KH DOMAIN CONTAINING RNA BINDING PROTEIN"/>
    <property type="match status" value="1"/>
</dbReference>
<keyword evidence="1" id="KW-0677">Repeat</keyword>
<dbReference type="Gene3D" id="3.30.1370.10">
    <property type="entry name" value="K Homology domain, type 1"/>
    <property type="match status" value="3"/>
</dbReference>
<dbReference type="GeneID" id="108017609"/>
<dbReference type="CTD" id="40436"/>
<keyword evidence="5" id="KW-1185">Reference proteome</keyword>
<sequence length="607" mass="61288">MEDNNTSSSAGGASIKHEDPSVTLTIRLIMQGKEVGSIIGKKGEIVNRFREESGAKINISDGSCPERIVTVSGTTNAIFSAFTLITKKFEEWCSQFNDVGKVGKTQIPIRLIVPASQCGSLIGKSGSKIKEIRQTTGCSIQVASEMLPNSTERAVTLSGSAEQITQCIYQICLVMLESPPRGATIPYRPKPQVTGPVILANGQAFTIQGNYAVPTQETCPVFPLALATGGLHAGISGLADPLLKGAHLQGAIPAHHHHLQQMPDVAKNPLASLAALGLAGMNPASTGGINHTGELSASAARCQTDFQSNLGSAPAALAALAGSQLRTANPANRAQQQQHEMTVSNDLIGCIIGKGGTKIAEIRQISGAMIRISNCEEREGGNTDRTITISGNPDSVALAQYLINMSVELQKANLLEQAQAQQNGGAAAAPGAAAAGVAAVAGAAAPTAGTNGAIPTVALTGGTGVVGAGGGAGATGVANGTAPATNGGGSSISATGYTSANGGQATNGSVGVNPAAAAALSSPLASALQLLTKPGALSALSNLSALDLLNLTTLGNNNGAGGTPGGPPVQTTGVNRAKGHYATSRFRQHQTETGGEAEKPRNKFNPY</sequence>
<dbReference type="InterPro" id="IPR004088">
    <property type="entry name" value="KH_dom_type_1"/>
</dbReference>
<dbReference type="AlphaFoldDB" id="A0AB40DCX0"/>
<dbReference type="CDD" id="cd22438">
    <property type="entry name" value="KH-I_PCBP_rpt1"/>
    <property type="match status" value="1"/>
</dbReference>
<dbReference type="GO" id="GO:0003723">
    <property type="term" value="F:RNA binding"/>
    <property type="evidence" value="ECO:0007669"/>
    <property type="project" value="UniProtKB-UniRule"/>
</dbReference>
<evidence type="ECO:0000313" key="6">
    <source>
        <dbReference type="RefSeq" id="XP_036671389.1"/>
    </source>
</evidence>
<accession>A0AB40DCX0</accession>
<feature type="domain" description="K Homology" evidence="4">
    <location>
        <begin position="22"/>
        <end position="90"/>
    </location>
</feature>
<feature type="domain" description="K Homology" evidence="4">
    <location>
        <begin position="105"/>
        <end position="176"/>
    </location>
</feature>
<evidence type="ECO:0000313" key="5">
    <source>
        <dbReference type="Proteomes" id="UP001652628"/>
    </source>
</evidence>
<evidence type="ECO:0000256" key="1">
    <source>
        <dbReference type="ARBA" id="ARBA00022737"/>
    </source>
</evidence>
<evidence type="ECO:0000256" key="2">
    <source>
        <dbReference type="PROSITE-ProRule" id="PRU00117"/>
    </source>
</evidence>
<feature type="region of interest" description="Disordered" evidence="3">
    <location>
        <begin position="559"/>
        <end position="607"/>
    </location>
</feature>
<evidence type="ECO:0000313" key="7">
    <source>
        <dbReference type="RefSeq" id="XP_070852387.1"/>
    </source>
</evidence>
<dbReference type="Proteomes" id="UP001652628">
    <property type="component" value="Chromosome 3"/>
</dbReference>
<name>A0AB40DCX0_DROSZ</name>
<dbReference type="InterPro" id="IPR004087">
    <property type="entry name" value="KH_dom"/>
</dbReference>
<dbReference type="SMART" id="SM00322">
    <property type="entry name" value="KH"/>
    <property type="match status" value="3"/>
</dbReference>
<dbReference type="Pfam" id="PF00013">
    <property type="entry name" value="KH_1"/>
    <property type="match status" value="3"/>
</dbReference>
<evidence type="ECO:0000256" key="3">
    <source>
        <dbReference type="SAM" id="MobiDB-lite"/>
    </source>
</evidence>
<dbReference type="RefSeq" id="XP_036671389.1">
    <property type="nucleotide sequence ID" value="XM_036815494.2"/>
</dbReference>